<name>A0A822FPW3_9BILA</name>
<feature type="region of interest" description="Disordered" evidence="1">
    <location>
        <begin position="1"/>
        <end position="32"/>
    </location>
</feature>
<gene>
    <name evidence="2" type="ORF">QYT958_LOCUS46765</name>
</gene>
<sequence>ASSISTPSLSEHEQERDDLSSSSSSRLPPKPFILSHDIPTIKPLSPIPTEQSADVLDLYSTPFISNNNKIQKSLLDDSLSS</sequence>
<feature type="compositionally biased region" description="Basic and acidic residues" evidence="1">
    <location>
        <begin position="10"/>
        <end position="19"/>
    </location>
</feature>
<accession>A0A822FPW3</accession>
<evidence type="ECO:0000313" key="3">
    <source>
        <dbReference type="Proteomes" id="UP000663848"/>
    </source>
</evidence>
<proteinExistence type="predicted"/>
<evidence type="ECO:0000256" key="1">
    <source>
        <dbReference type="SAM" id="MobiDB-lite"/>
    </source>
</evidence>
<evidence type="ECO:0000313" key="2">
    <source>
        <dbReference type="EMBL" id="CAF5130378.1"/>
    </source>
</evidence>
<dbReference type="Proteomes" id="UP000663848">
    <property type="component" value="Unassembled WGS sequence"/>
</dbReference>
<comment type="caution">
    <text evidence="2">The sequence shown here is derived from an EMBL/GenBank/DDBJ whole genome shotgun (WGS) entry which is preliminary data.</text>
</comment>
<feature type="non-terminal residue" evidence="2">
    <location>
        <position position="1"/>
    </location>
</feature>
<dbReference type="EMBL" id="CAJOBR010084590">
    <property type="protein sequence ID" value="CAF5130378.1"/>
    <property type="molecule type" value="Genomic_DNA"/>
</dbReference>
<reference evidence="2" key="1">
    <citation type="submission" date="2021-02" db="EMBL/GenBank/DDBJ databases">
        <authorList>
            <person name="Nowell W R."/>
        </authorList>
    </citation>
    <scope>NUCLEOTIDE SEQUENCE</scope>
</reference>
<organism evidence="2 3">
    <name type="scientific">Rotaria socialis</name>
    <dbReference type="NCBI Taxonomy" id="392032"/>
    <lineage>
        <taxon>Eukaryota</taxon>
        <taxon>Metazoa</taxon>
        <taxon>Spiralia</taxon>
        <taxon>Gnathifera</taxon>
        <taxon>Rotifera</taxon>
        <taxon>Eurotatoria</taxon>
        <taxon>Bdelloidea</taxon>
        <taxon>Philodinida</taxon>
        <taxon>Philodinidae</taxon>
        <taxon>Rotaria</taxon>
    </lineage>
</organism>
<dbReference type="AlphaFoldDB" id="A0A822FPW3"/>
<feature type="non-terminal residue" evidence="2">
    <location>
        <position position="81"/>
    </location>
</feature>
<protein>
    <submittedName>
        <fullName evidence="2">Uncharacterized protein</fullName>
    </submittedName>
</protein>